<sequence length="286" mass="29749">MTPRQAPRSWLYVPAHDSRKVEKARGLTADAIILDMEDGTPADRKQAARDVVAAELARPAPASAEYWVRINAVEDGTGWADDIAVVVGTRAVGVVVPKADTAARVAAAAERAVGLRVAPIVTETAAGVLAMPSTLSASPKITTAFWGTEDLHADLGTAVVSDEDGLLDPFRVVRALFLVHCAAAGIAAVDTPCLGIGDLDAVARDSRRASRLGFSGKQVIHPSHVDGVNAAFLPTDAEVARAEAVVAAFGGTDGGAYRVADSMVDQPHLRSARRVLARAATWGAHA</sequence>
<evidence type="ECO:0000259" key="4">
    <source>
        <dbReference type="Pfam" id="PF03328"/>
    </source>
</evidence>
<evidence type="ECO:0000256" key="3">
    <source>
        <dbReference type="ARBA" id="ARBA00022842"/>
    </source>
</evidence>
<gene>
    <name evidence="5" type="ORF">ACFPM7_25260</name>
</gene>
<dbReference type="EMBL" id="JBHSKF010000016">
    <property type="protein sequence ID" value="MFC5290375.1"/>
    <property type="molecule type" value="Genomic_DNA"/>
</dbReference>
<dbReference type="PANTHER" id="PTHR32308">
    <property type="entry name" value="LYASE BETA SUBUNIT, PUTATIVE (AFU_ORTHOLOGUE AFUA_4G13030)-RELATED"/>
    <property type="match status" value="1"/>
</dbReference>
<name>A0ABW0EXT1_9PSEU</name>
<dbReference type="InterPro" id="IPR015813">
    <property type="entry name" value="Pyrv/PenolPyrv_kinase-like_dom"/>
</dbReference>
<organism evidence="5 6">
    <name type="scientific">Actinokineospora guangxiensis</name>
    <dbReference type="NCBI Taxonomy" id="1490288"/>
    <lineage>
        <taxon>Bacteria</taxon>
        <taxon>Bacillati</taxon>
        <taxon>Actinomycetota</taxon>
        <taxon>Actinomycetes</taxon>
        <taxon>Pseudonocardiales</taxon>
        <taxon>Pseudonocardiaceae</taxon>
        <taxon>Actinokineospora</taxon>
    </lineage>
</organism>
<evidence type="ECO:0000256" key="1">
    <source>
        <dbReference type="ARBA" id="ARBA00001946"/>
    </source>
</evidence>
<keyword evidence="2" id="KW-0479">Metal-binding</keyword>
<dbReference type="PANTHER" id="PTHR32308:SF0">
    <property type="entry name" value="HPCH_HPAI ALDOLASE_CITRATE LYASE DOMAIN-CONTAINING PROTEIN"/>
    <property type="match status" value="1"/>
</dbReference>
<dbReference type="InterPro" id="IPR005000">
    <property type="entry name" value="Aldolase/citrate-lyase_domain"/>
</dbReference>
<accession>A0ABW0EXT1</accession>
<feature type="domain" description="HpcH/HpaI aldolase/citrate lyase" evidence="4">
    <location>
        <begin position="8"/>
        <end position="222"/>
    </location>
</feature>
<dbReference type="GO" id="GO:0016829">
    <property type="term" value="F:lyase activity"/>
    <property type="evidence" value="ECO:0007669"/>
    <property type="project" value="UniProtKB-KW"/>
</dbReference>
<dbReference type="Pfam" id="PF03328">
    <property type="entry name" value="HpcH_HpaI"/>
    <property type="match status" value="1"/>
</dbReference>
<dbReference type="SUPFAM" id="SSF51621">
    <property type="entry name" value="Phosphoenolpyruvate/pyruvate domain"/>
    <property type="match status" value="1"/>
</dbReference>
<protein>
    <submittedName>
        <fullName evidence="5">HpcH/HpaI aldolase/citrate lyase family protein</fullName>
    </submittedName>
</protein>
<dbReference type="InterPro" id="IPR011206">
    <property type="entry name" value="Citrate_lyase_beta/mcl1/mcl2"/>
</dbReference>
<proteinExistence type="predicted"/>
<dbReference type="RefSeq" id="WP_378250264.1">
    <property type="nucleotide sequence ID" value="NZ_JBHSKF010000016.1"/>
</dbReference>
<evidence type="ECO:0000313" key="6">
    <source>
        <dbReference type="Proteomes" id="UP001596157"/>
    </source>
</evidence>
<dbReference type="Gene3D" id="3.20.20.60">
    <property type="entry name" value="Phosphoenolpyruvate-binding domains"/>
    <property type="match status" value="1"/>
</dbReference>
<evidence type="ECO:0000256" key="2">
    <source>
        <dbReference type="ARBA" id="ARBA00022723"/>
    </source>
</evidence>
<keyword evidence="6" id="KW-1185">Reference proteome</keyword>
<comment type="cofactor">
    <cofactor evidence="1">
        <name>Mg(2+)</name>
        <dbReference type="ChEBI" id="CHEBI:18420"/>
    </cofactor>
</comment>
<keyword evidence="5" id="KW-0456">Lyase</keyword>
<keyword evidence="3" id="KW-0460">Magnesium</keyword>
<evidence type="ECO:0000313" key="5">
    <source>
        <dbReference type="EMBL" id="MFC5290375.1"/>
    </source>
</evidence>
<dbReference type="PIRSF" id="PIRSF015582">
    <property type="entry name" value="Cit_lyase_B"/>
    <property type="match status" value="1"/>
</dbReference>
<reference evidence="6" key="1">
    <citation type="journal article" date="2019" name="Int. J. Syst. Evol. Microbiol.">
        <title>The Global Catalogue of Microorganisms (GCM) 10K type strain sequencing project: providing services to taxonomists for standard genome sequencing and annotation.</title>
        <authorList>
            <consortium name="The Broad Institute Genomics Platform"/>
            <consortium name="The Broad Institute Genome Sequencing Center for Infectious Disease"/>
            <person name="Wu L."/>
            <person name="Ma J."/>
        </authorList>
    </citation>
    <scope>NUCLEOTIDE SEQUENCE [LARGE SCALE GENOMIC DNA]</scope>
    <source>
        <strain evidence="6">CCUG 59778</strain>
    </source>
</reference>
<dbReference type="Proteomes" id="UP001596157">
    <property type="component" value="Unassembled WGS sequence"/>
</dbReference>
<dbReference type="InterPro" id="IPR040442">
    <property type="entry name" value="Pyrv_kinase-like_dom_sf"/>
</dbReference>
<comment type="caution">
    <text evidence="5">The sequence shown here is derived from an EMBL/GenBank/DDBJ whole genome shotgun (WGS) entry which is preliminary data.</text>
</comment>